<dbReference type="AlphaFoldDB" id="A0A1Q2CTR0"/>
<dbReference type="Proteomes" id="UP000188235">
    <property type="component" value="Chromosome"/>
</dbReference>
<proteinExistence type="predicted"/>
<accession>A0A1Q2CTR0</accession>
<organism evidence="1 2">
    <name type="scientific">Tessaracoccus flavescens</name>
    <dbReference type="NCBI Taxonomy" id="399497"/>
    <lineage>
        <taxon>Bacteria</taxon>
        <taxon>Bacillati</taxon>
        <taxon>Actinomycetota</taxon>
        <taxon>Actinomycetes</taxon>
        <taxon>Propionibacteriales</taxon>
        <taxon>Propionibacteriaceae</taxon>
        <taxon>Tessaracoccus</taxon>
    </lineage>
</organism>
<protein>
    <submittedName>
        <fullName evidence="1">Uncharacterized protein</fullName>
    </submittedName>
</protein>
<gene>
    <name evidence="1" type="ORF">BW733_00140</name>
</gene>
<dbReference type="EMBL" id="CP019607">
    <property type="protein sequence ID" value="AQP49482.1"/>
    <property type="molecule type" value="Genomic_DNA"/>
</dbReference>
<evidence type="ECO:0000313" key="2">
    <source>
        <dbReference type="Proteomes" id="UP000188235"/>
    </source>
</evidence>
<sequence>MRGLPVGFTSLSLLPQRALRGQLHGTSDSSNAVKTPLPGLMQFAEPCRFVWAKLAQEHDQALLHGPPSRPSELVALDGEEPIEHSAVQGGDRRRGFQESVFVAGFECGDPSLVAGVEVRFVGVVAFAGHALRYVGFVTDVSG</sequence>
<keyword evidence="2" id="KW-1185">Reference proteome</keyword>
<reference evidence="1 2" key="1">
    <citation type="journal article" date="2008" name="Int. J. Syst. Evol. Microbiol.">
        <title>Tessaracoccus flavescens sp. nov., isolated from marine sediment.</title>
        <authorList>
            <person name="Lee D.W."/>
            <person name="Lee S.D."/>
        </authorList>
    </citation>
    <scope>NUCLEOTIDE SEQUENCE [LARGE SCALE GENOMIC DNA]</scope>
    <source>
        <strain evidence="1 2">SST-39T</strain>
    </source>
</reference>
<evidence type="ECO:0000313" key="1">
    <source>
        <dbReference type="EMBL" id="AQP49482.1"/>
    </source>
</evidence>
<dbReference type="KEGG" id="tfa:BW733_00140"/>
<name>A0A1Q2CTR0_9ACTN</name>